<accession>A0ABS2YM91</accession>
<dbReference type="PANTHER" id="PTHR48484">
    <property type="entry name" value="PRO-INTERLEUKIN-16"/>
    <property type="match status" value="1"/>
</dbReference>
<proteinExistence type="predicted"/>
<name>A0ABS2YM91_POLSP</name>
<dbReference type="PANTHER" id="PTHR48484:SF1">
    <property type="entry name" value="DENTIN SIALOPHOSPHOPROTEIN"/>
    <property type="match status" value="1"/>
</dbReference>
<keyword evidence="4" id="KW-1185">Reference proteome</keyword>
<gene>
    <name evidence="3" type="primary">Il16</name>
    <name evidence="3" type="ORF">GTO93_0008405</name>
</gene>
<dbReference type="EMBL" id="JAAWVQ010167010">
    <property type="protein sequence ID" value="MBN3287543.1"/>
    <property type="molecule type" value="Genomic_DNA"/>
</dbReference>
<dbReference type="Proteomes" id="UP001166093">
    <property type="component" value="Unassembled WGS sequence"/>
</dbReference>
<feature type="domain" description="PDZ" evidence="2">
    <location>
        <begin position="905"/>
        <end position="988"/>
    </location>
</feature>
<feature type="compositionally biased region" description="Basic and acidic residues" evidence="1">
    <location>
        <begin position="410"/>
        <end position="426"/>
    </location>
</feature>
<feature type="region of interest" description="Disordered" evidence="1">
    <location>
        <begin position="89"/>
        <end position="121"/>
    </location>
</feature>
<feature type="non-terminal residue" evidence="3">
    <location>
        <position position="991"/>
    </location>
</feature>
<sequence>MDLREKLYPLPLLNDSAQSVPVPAGTPLPPATGSPASADREELPSNPGSLGAGNPHAVPQQFSIRPLGSRRTCPEIRSSSLRLRRDFFESWGADGESRPGKERKSGSLGKGSALPVPRKPPAEKIAAVVKRRGSLSFWQDQGLVDFTKTGHQEDPKDSRAHVAKGWSSELDHIRNRPQPSALTAEGLPRRTGSQPSVPATAGPIKQAAEQRVGFGTTVAAEAWTKANERGSGSRIPDQEGQRPRLGVGANGGNLGSNRWSGGKGLGDMRTVVFKSDASATLKFGGRPGSAVMEPDWFRSKAKVDLRKLEVASESSPGLSREIGAKPVKAVVVVSRSPKLSYCRAVERRGPLKTTLVKPDPVEKISGQKLQSSETKRRSDSRTRKSFGNTQGDPEWIPGADEMDHKGKRPGGTERRRGEGSGGDEQKAAVIVRSLSVKNRIKCFEMLENQTGKEGPAQPGKGKPGAAGVSSLQKSFSNREVWRPGKETPCTDLGRGGRKPWEKSVVRTVSLDGRVKRKNPPSPFTANGESRKERNAGKGNDRVANQGSSEPPNPRSAAGSRGDDHLGTRPSRKQEEEDEELSDASTVGKERAESSSRSESDREVVLDSTEPDKNRRHNPSSSSDSRVVDEAASGLESCSVQPGRAGVTPGSLLGSQKLGTPSFLLTSSPVVRTARPDPAGFGSWPGSLPQWTLDQSDGSGSDSEDSVLTPPSELSQADGRSFSVSLAELREFGLDGPRDRAASLSSNMSALSFVSLIPGEELDRLLEEVRELGDESLQRETDVQVVVLHKEEGAGLGFSIAGGVDQNKPVTVHKVFPHGMAAQEGTIQQGDTLLSINGSCLRDSFHYEALQILRKARLPAQAIVVLQKGGVGEHQAHRGPSPSLALPSAATAKQGRGAAELNRIVTVELNKDSSGLGFSLEGGKGSSQGDRPITVKKVFLGSPAEAVVQPGDEILQVHGRSMLGMMRLEAWMWIRTLPAGPVTLVIRKNPRT</sequence>
<reference evidence="3" key="1">
    <citation type="journal article" date="2021" name="Cell">
        <title>Tracing the genetic footprints of vertebrate landing in non-teleost ray-finned fishes.</title>
        <authorList>
            <person name="Bi X."/>
            <person name="Wang K."/>
            <person name="Yang L."/>
            <person name="Pan H."/>
            <person name="Jiang H."/>
            <person name="Wei Q."/>
            <person name="Fang M."/>
            <person name="Yu H."/>
            <person name="Zhu C."/>
            <person name="Cai Y."/>
            <person name="He Y."/>
            <person name="Gan X."/>
            <person name="Zeng H."/>
            <person name="Yu D."/>
            <person name="Zhu Y."/>
            <person name="Jiang H."/>
            <person name="Qiu Q."/>
            <person name="Yang H."/>
            <person name="Zhang Y.E."/>
            <person name="Wang W."/>
            <person name="Zhu M."/>
            <person name="He S."/>
            <person name="Zhang G."/>
        </authorList>
    </citation>
    <scope>NUCLEOTIDE SEQUENCE</scope>
    <source>
        <strain evidence="3">Pddl_001</strain>
    </source>
</reference>
<organism evidence="3 4">
    <name type="scientific">Polyodon spathula</name>
    <name type="common">North American paddlefish</name>
    <name type="synonym">Squalus spathula</name>
    <dbReference type="NCBI Taxonomy" id="7913"/>
    <lineage>
        <taxon>Eukaryota</taxon>
        <taxon>Metazoa</taxon>
        <taxon>Chordata</taxon>
        <taxon>Craniata</taxon>
        <taxon>Vertebrata</taxon>
        <taxon>Euteleostomi</taxon>
        <taxon>Actinopterygii</taxon>
        <taxon>Chondrostei</taxon>
        <taxon>Acipenseriformes</taxon>
        <taxon>Polyodontidae</taxon>
        <taxon>Polyodon</taxon>
    </lineage>
</organism>
<dbReference type="CDD" id="cd06763">
    <property type="entry name" value="PDZ7_PDZD2-PDZ4_hPro-IL-16-like"/>
    <property type="match status" value="1"/>
</dbReference>
<dbReference type="Gene3D" id="2.30.42.10">
    <property type="match status" value="2"/>
</dbReference>
<feature type="domain" description="PDZ" evidence="2">
    <location>
        <begin position="784"/>
        <end position="855"/>
    </location>
</feature>
<dbReference type="CDD" id="cd06762">
    <property type="entry name" value="PDZ6_PDZD2-PDZ3_hPro-IL-16-like"/>
    <property type="match status" value="1"/>
</dbReference>
<feature type="compositionally biased region" description="Basic and acidic residues" evidence="1">
    <location>
        <begin position="373"/>
        <end position="382"/>
    </location>
</feature>
<evidence type="ECO:0000313" key="4">
    <source>
        <dbReference type="Proteomes" id="UP001166093"/>
    </source>
</evidence>
<feature type="compositionally biased region" description="Low complexity" evidence="1">
    <location>
        <begin position="451"/>
        <end position="467"/>
    </location>
</feature>
<feature type="compositionally biased region" description="Polar residues" evidence="1">
    <location>
        <begin position="652"/>
        <end position="669"/>
    </location>
</feature>
<protein>
    <submittedName>
        <fullName evidence="3">IL16 protein</fullName>
    </submittedName>
</protein>
<dbReference type="PROSITE" id="PS50106">
    <property type="entry name" value="PDZ"/>
    <property type="match status" value="2"/>
</dbReference>
<dbReference type="InterPro" id="IPR001478">
    <property type="entry name" value="PDZ"/>
</dbReference>
<dbReference type="InterPro" id="IPR055287">
    <property type="entry name" value="IL-16-like"/>
</dbReference>
<feature type="compositionally biased region" description="Basic and acidic residues" evidence="1">
    <location>
        <begin position="587"/>
        <end position="612"/>
    </location>
</feature>
<feature type="region of interest" description="Disordered" evidence="1">
    <location>
        <begin position="447"/>
        <end position="719"/>
    </location>
</feature>
<dbReference type="InterPro" id="IPR036034">
    <property type="entry name" value="PDZ_sf"/>
</dbReference>
<feature type="region of interest" description="Disordered" evidence="1">
    <location>
        <begin position="1"/>
        <end position="76"/>
    </location>
</feature>
<feature type="compositionally biased region" description="Basic and acidic residues" evidence="1">
    <location>
        <begin position="560"/>
        <end position="574"/>
    </location>
</feature>
<feature type="region of interest" description="Disordered" evidence="1">
    <location>
        <begin position="224"/>
        <end position="262"/>
    </location>
</feature>
<feature type="compositionally biased region" description="Basic and acidic residues" evidence="1">
    <location>
        <begin position="528"/>
        <end position="540"/>
    </location>
</feature>
<evidence type="ECO:0000256" key="1">
    <source>
        <dbReference type="SAM" id="MobiDB-lite"/>
    </source>
</evidence>
<feature type="compositionally biased region" description="Basic and acidic residues" evidence="1">
    <location>
        <begin position="148"/>
        <end position="160"/>
    </location>
</feature>
<feature type="region of interest" description="Disordered" evidence="1">
    <location>
        <begin position="147"/>
        <end position="202"/>
    </location>
</feature>
<feature type="compositionally biased region" description="Basic and acidic residues" evidence="1">
    <location>
        <begin position="95"/>
        <end position="105"/>
    </location>
</feature>
<dbReference type="SUPFAM" id="SSF50156">
    <property type="entry name" value="PDZ domain-like"/>
    <property type="match status" value="2"/>
</dbReference>
<dbReference type="SMART" id="SM00228">
    <property type="entry name" value="PDZ"/>
    <property type="match status" value="2"/>
</dbReference>
<feature type="region of interest" description="Disordered" evidence="1">
    <location>
        <begin position="347"/>
        <end position="429"/>
    </location>
</feature>
<feature type="non-terminal residue" evidence="3">
    <location>
        <position position="1"/>
    </location>
</feature>
<evidence type="ECO:0000259" key="2">
    <source>
        <dbReference type="PROSITE" id="PS50106"/>
    </source>
</evidence>
<evidence type="ECO:0000313" key="3">
    <source>
        <dbReference type="EMBL" id="MBN3287543.1"/>
    </source>
</evidence>
<dbReference type="Pfam" id="PF00595">
    <property type="entry name" value="PDZ"/>
    <property type="match status" value="2"/>
</dbReference>
<comment type="caution">
    <text evidence="3">The sequence shown here is derived from an EMBL/GenBank/DDBJ whole genome shotgun (WGS) entry which is preliminary data.</text>
</comment>